<evidence type="ECO:0000313" key="11">
    <source>
        <dbReference type="Proteomes" id="UP001208570"/>
    </source>
</evidence>
<keyword evidence="6" id="KW-0539">Nucleus</keyword>
<dbReference type="GO" id="GO:0000978">
    <property type="term" value="F:RNA polymerase II cis-regulatory region sequence-specific DNA binding"/>
    <property type="evidence" value="ECO:0007669"/>
    <property type="project" value="TreeGrafter"/>
</dbReference>
<proteinExistence type="predicted"/>
<comment type="subcellular location">
    <subcellularLocation>
        <location evidence="1">Nucleus</location>
    </subcellularLocation>
</comment>
<dbReference type="Proteomes" id="UP001208570">
    <property type="component" value="Unassembled WGS sequence"/>
</dbReference>
<dbReference type="InterPro" id="IPR036236">
    <property type="entry name" value="Znf_C2H2_sf"/>
</dbReference>
<evidence type="ECO:0000259" key="9">
    <source>
        <dbReference type="PROSITE" id="PS50157"/>
    </source>
</evidence>
<dbReference type="Gene3D" id="3.30.160.60">
    <property type="entry name" value="Classic Zinc Finger"/>
    <property type="match status" value="3"/>
</dbReference>
<keyword evidence="4 7" id="KW-0863">Zinc-finger</keyword>
<sequence length="512" mass="56194">MVHPSRRAMFLWDTRLNFMLMSTESVRDHESAHCRGMGIAELDNIAITPPESPVIIEKSKMCLNHDSDGQSCSGCEECAAVETLLSFSQTKTITQQLESQTSSCRDRKRTAAVLSDICPPTPPPSDAGSLSPLSQTDDSCEACDMMQEVASPPPKKTSKLAQLLMEDDAGLLLHRNLSQTSASHVPHEPVDRVKSNISHGILSAGKGKIAVPSSGFAARNVSSSPVMTPVMSQTVLTPMANCGVPWDNGRQVQINTINKQVDDTKNTQNHLNVAGSNALPLTSPPLYSQTNITNTQLEQKLISIPLLGPATGKPCLSAGQYPITAGQCLILPGGTVMTIPQVPVVQVIVVNTGEGQQSANIKDILPMNTDGKLCPIAPAPTSIPLKNTQQRSELSRRRAHVCPYKDCNKTYYKSSHLKSHMRTHTGEKPFVCQWKDCDKKFSRSDELSRHRRTHTGEKNFSCSICTRRFMRSDHLAKHVRRHLMRKMPLWQQEVLPSATNGRSETTHQIVTV</sequence>
<keyword evidence="11" id="KW-1185">Reference proteome</keyword>
<dbReference type="PROSITE" id="PS50157">
    <property type="entry name" value="ZINC_FINGER_C2H2_2"/>
    <property type="match status" value="3"/>
</dbReference>
<evidence type="ECO:0000256" key="3">
    <source>
        <dbReference type="ARBA" id="ARBA00022737"/>
    </source>
</evidence>
<feature type="domain" description="C2H2-type" evidence="9">
    <location>
        <begin position="430"/>
        <end position="459"/>
    </location>
</feature>
<organism evidence="10 11">
    <name type="scientific">Paralvinella palmiformis</name>
    <dbReference type="NCBI Taxonomy" id="53620"/>
    <lineage>
        <taxon>Eukaryota</taxon>
        <taxon>Metazoa</taxon>
        <taxon>Spiralia</taxon>
        <taxon>Lophotrochozoa</taxon>
        <taxon>Annelida</taxon>
        <taxon>Polychaeta</taxon>
        <taxon>Sedentaria</taxon>
        <taxon>Canalipalpata</taxon>
        <taxon>Terebellida</taxon>
        <taxon>Terebelliformia</taxon>
        <taxon>Alvinellidae</taxon>
        <taxon>Paralvinella</taxon>
    </lineage>
</organism>
<evidence type="ECO:0000313" key="10">
    <source>
        <dbReference type="EMBL" id="KAK2155238.1"/>
    </source>
</evidence>
<dbReference type="AlphaFoldDB" id="A0AAD9JL68"/>
<gene>
    <name evidence="10" type="ORF">LSH36_245g01043</name>
</gene>
<dbReference type="PANTHER" id="PTHR23235">
    <property type="entry name" value="KRUEPPEL-LIKE TRANSCRIPTION FACTOR"/>
    <property type="match status" value="1"/>
</dbReference>
<dbReference type="FunFam" id="3.30.160.60:FF:000018">
    <property type="entry name" value="Krueppel-like factor 15"/>
    <property type="match status" value="1"/>
</dbReference>
<keyword evidence="2" id="KW-0479">Metal-binding</keyword>
<keyword evidence="5" id="KW-0862">Zinc</keyword>
<feature type="domain" description="C2H2-type" evidence="9">
    <location>
        <begin position="400"/>
        <end position="429"/>
    </location>
</feature>
<dbReference type="SMART" id="SM00355">
    <property type="entry name" value="ZnF_C2H2"/>
    <property type="match status" value="3"/>
</dbReference>
<reference evidence="10" key="1">
    <citation type="journal article" date="2023" name="Mol. Biol. Evol.">
        <title>Third-Generation Sequencing Reveals the Adaptive Role of the Epigenome in Three Deep-Sea Polychaetes.</title>
        <authorList>
            <person name="Perez M."/>
            <person name="Aroh O."/>
            <person name="Sun Y."/>
            <person name="Lan Y."/>
            <person name="Juniper S.K."/>
            <person name="Young C.R."/>
            <person name="Angers B."/>
            <person name="Qian P.Y."/>
        </authorList>
    </citation>
    <scope>NUCLEOTIDE SEQUENCE</scope>
    <source>
        <strain evidence="10">P08H-3</strain>
    </source>
</reference>
<evidence type="ECO:0000256" key="8">
    <source>
        <dbReference type="SAM" id="MobiDB-lite"/>
    </source>
</evidence>
<evidence type="ECO:0000256" key="2">
    <source>
        <dbReference type="ARBA" id="ARBA00022723"/>
    </source>
</evidence>
<dbReference type="Pfam" id="PF00096">
    <property type="entry name" value="zf-C2H2"/>
    <property type="match status" value="3"/>
</dbReference>
<feature type="domain" description="C2H2-type" evidence="9">
    <location>
        <begin position="460"/>
        <end position="487"/>
    </location>
</feature>
<name>A0AAD9JL68_9ANNE</name>
<dbReference type="FunFam" id="3.30.160.60:FF:000926">
    <property type="entry name" value="Kruppel like factor 13"/>
    <property type="match status" value="1"/>
</dbReference>
<dbReference type="GO" id="GO:0000981">
    <property type="term" value="F:DNA-binding transcription factor activity, RNA polymerase II-specific"/>
    <property type="evidence" value="ECO:0007669"/>
    <property type="project" value="TreeGrafter"/>
</dbReference>
<dbReference type="PROSITE" id="PS00028">
    <property type="entry name" value="ZINC_FINGER_C2H2_1"/>
    <property type="match status" value="3"/>
</dbReference>
<evidence type="ECO:0000256" key="7">
    <source>
        <dbReference type="PROSITE-ProRule" id="PRU00042"/>
    </source>
</evidence>
<dbReference type="FunFam" id="3.30.160.60:FF:000125">
    <property type="entry name" value="Putative zinc finger protein 143"/>
    <property type="match status" value="1"/>
</dbReference>
<dbReference type="InterPro" id="IPR013087">
    <property type="entry name" value="Znf_C2H2_type"/>
</dbReference>
<evidence type="ECO:0000256" key="5">
    <source>
        <dbReference type="ARBA" id="ARBA00022833"/>
    </source>
</evidence>
<feature type="region of interest" description="Disordered" evidence="8">
    <location>
        <begin position="116"/>
        <end position="137"/>
    </location>
</feature>
<dbReference type="EMBL" id="JAODUP010000245">
    <property type="protein sequence ID" value="KAK2155238.1"/>
    <property type="molecule type" value="Genomic_DNA"/>
</dbReference>
<accession>A0AAD9JL68</accession>
<evidence type="ECO:0000256" key="1">
    <source>
        <dbReference type="ARBA" id="ARBA00004123"/>
    </source>
</evidence>
<evidence type="ECO:0000256" key="4">
    <source>
        <dbReference type="ARBA" id="ARBA00022771"/>
    </source>
</evidence>
<dbReference type="GO" id="GO:0005634">
    <property type="term" value="C:nucleus"/>
    <property type="evidence" value="ECO:0007669"/>
    <property type="project" value="UniProtKB-SubCell"/>
</dbReference>
<dbReference type="SUPFAM" id="SSF57667">
    <property type="entry name" value="beta-beta-alpha zinc fingers"/>
    <property type="match status" value="2"/>
</dbReference>
<comment type="caution">
    <text evidence="10">The sequence shown here is derived from an EMBL/GenBank/DDBJ whole genome shotgun (WGS) entry which is preliminary data.</text>
</comment>
<keyword evidence="3" id="KW-0677">Repeat</keyword>
<dbReference type="GO" id="GO:0008270">
    <property type="term" value="F:zinc ion binding"/>
    <property type="evidence" value="ECO:0007669"/>
    <property type="project" value="UniProtKB-KW"/>
</dbReference>
<protein>
    <recommendedName>
        <fullName evidence="9">C2H2-type domain-containing protein</fullName>
    </recommendedName>
</protein>
<dbReference type="PANTHER" id="PTHR23235:SF164">
    <property type="entry name" value="C2H2-TYPE DOMAIN-CONTAINING PROTEIN"/>
    <property type="match status" value="1"/>
</dbReference>
<evidence type="ECO:0000256" key="6">
    <source>
        <dbReference type="ARBA" id="ARBA00023242"/>
    </source>
</evidence>